<comment type="caution">
    <text evidence="1">The sequence shown here is derived from an EMBL/GenBank/DDBJ whole genome shotgun (WGS) entry which is preliminary data.</text>
</comment>
<sequence length="261" mass="30297">MVDYELLFAQIQIHTRWHRTFDRVEQVVFYHRDPTCVRCNPPNQNTIQFDHFWNWYSIENPALGYTSCTQQALIDLNNSVTVAETWEAIYSIVFSIRYSIEPRPYTQLRQELYNAYILTDSFQRDPLEELYHISETALTTDTDSSTDSFDTPNDFRPLFDGGVVLGPTTPGLLFTDEYLHIENLFRERPVELLFNDEDLNLNRLFPEPEPVGLLFADEDLHLNQLFEEPEVPGMAALGGGFNPNILLNALNNLTNAHVRFK</sequence>
<dbReference type="VEuPathDB" id="FungiDB:RhiirFUN_010630"/>
<keyword evidence="2" id="KW-1185">Reference proteome</keyword>
<dbReference type="AlphaFoldDB" id="A0A2I1HAX7"/>
<gene>
    <name evidence="1" type="ORF">RhiirA4_476005</name>
</gene>
<dbReference type="VEuPathDB" id="FungiDB:RhiirA1_397512"/>
<dbReference type="EMBL" id="LLXI01002042">
    <property type="protein sequence ID" value="PKY56033.1"/>
    <property type="molecule type" value="Genomic_DNA"/>
</dbReference>
<accession>A0A2I1HAX7</accession>
<organism evidence="1 2">
    <name type="scientific">Rhizophagus irregularis</name>
    <dbReference type="NCBI Taxonomy" id="588596"/>
    <lineage>
        <taxon>Eukaryota</taxon>
        <taxon>Fungi</taxon>
        <taxon>Fungi incertae sedis</taxon>
        <taxon>Mucoromycota</taxon>
        <taxon>Glomeromycotina</taxon>
        <taxon>Glomeromycetes</taxon>
        <taxon>Glomerales</taxon>
        <taxon>Glomeraceae</taxon>
        <taxon>Rhizophagus</taxon>
    </lineage>
</organism>
<reference evidence="1 2" key="1">
    <citation type="submission" date="2015-10" db="EMBL/GenBank/DDBJ databases">
        <title>Genome analyses suggest a sexual origin of heterokaryosis in a supposedly ancient asexual fungus.</title>
        <authorList>
            <person name="Ropars J."/>
            <person name="Sedzielewska K."/>
            <person name="Noel J."/>
            <person name="Charron P."/>
            <person name="Farinelli L."/>
            <person name="Marton T."/>
            <person name="Kruger M."/>
            <person name="Pelin A."/>
            <person name="Brachmann A."/>
            <person name="Corradi N."/>
        </authorList>
    </citation>
    <scope>NUCLEOTIDE SEQUENCE [LARGE SCALE GENOMIC DNA]</scope>
    <source>
        <strain evidence="1 2">A4</strain>
    </source>
</reference>
<protein>
    <submittedName>
        <fullName evidence="1">Uncharacterized protein</fullName>
    </submittedName>
</protein>
<evidence type="ECO:0000313" key="2">
    <source>
        <dbReference type="Proteomes" id="UP000234323"/>
    </source>
</evidence>
<proteinExistence type="predicted"/>
<evidence type="ECO:0000313" key="1">
    <source>
        <dbReference type="EMBL" id="PKY56033.1"/>
    </source>
</evidence>
<dbReference type="VEuPathDB" id="FungiDB:FUN_006654"/>
<dbReference type="Proteomes" id="UP000234323">
    <property type="component" value="Unassembled WGS sequence"/>
</dbReference>
<name>A0A2I1HAX7_9GLOM</name>